<keyword evidence="2" id="KW-1185">Reference proteome</keyword>
<name>A0A0D7K7L4_9BURK</name>
<organism evidence="1 2">
    <name type="scientific">Acidovorax temperans</name>
    <dbReference type="NCBI Taxonomy" id="80878"/>
    <lineage>
        <taxon>Bacteria</taxon>
        <taxon>Pseudomonadati</taxon>
        <taxon>Pseudomonadota</taxon>
        <taxon>Betaproteobacteria</taxon>
        <taxon>Burkholderiales</taxon>
        <taxon>Comamonadaceae</taxon>
        <taxon>Acidovorax</taxon>
    </lineage>
</organism>
<proteinExistence type="predicted"/>
<accession>A0A0D7K7L4</accession>
<evidence type="ECO:0000313" key="2">
    <source>
        <dbReference type="Proteomes" id="UP000032566"/>
    </source>
</evidence>
<protein>
    <submittedName>
        <fullName evidence="1">Uncharacterized protein</fullName>
    </submittedName>
</protein>
<gene>
    <name evidence="1" type="ORF">RP29_11515</name>
</gene>
<sequence>MLVRLGDFFFIDTYSVSEPESFNYLRKNTSARTWRVIFKFFQFFNPSSRNIPYLVALGISLPHLLISMSVI</sequence>
<evidence type="ECO:0000313" key="1">
    <source>
        <dbReference type="EMBL" id="KJA10300.1"/>
    </source>
</evidence>
<dbReference type="Proteomes" id="UP000032566">
    <property type="component" value="Unassembled WGS sequence"/>
</dbReference>
<dbReference type="EMBL" id="JXYQ01000036">
    <property type="protein sequence ID" value="KJA10300.1"/>
    <property type="molecule type" value="Genomic_DNA"/>
</dbReference>
<dbReference type="AlphaFoldDB" id="A0A0D7K7L4"/>
<reference evidence="1 2" key="1">
    <citation type="submission" date="2014-12" db="EMBL/GenBank/DDBJ databases">
        <title>Isolation of bacteria from lake water.</title>
        <authorList>
            <person name="Sheng K.-Y."/>
            <person name="Chin P.-S."/>
            <person name="Chan K.-G."/>
            <person name="Tan G.S."/>
        </authorList>
    </citation>
    <scope>NUCLEOTIDE SEQUENCE [LARGE SCALE GENOMIC DNA]</scope>
    <source>
        <strain evidence="1 2">KY4</strain>
    </source>
</reference>
<comment type="caution">
    <text evidence="1">The sequence shown here is derived from an EMBL/GenBank/DDBJ whole genome shotgun (WGS) entry which is preliminary data.</text>
</comment>